<dbReference type="VEuPathDB" id="FungiDB:RhiirA1_396562"/>
<reference evidence="1 2" key="2">
    <citation type="submission" date="2017-10" db="EMBL/GenBank/DDBJ databases">
        <title>Extensive intraspecific genome diversity in a model arbuscular mycorrhizal fungus.</title>
        <authorList>
            <person name="Chen E.C.H."/>
            <person name="Morin E."/>
            <person name="Baudet D."/>
            <person name="Noel J."/>
            <person name="Ndikumana S."/>
            <person name="Charron P."/>
            <person name="St-Onge C."/>
            <person name="Giorgi J."/>
            <person name="Grigoriev I.V."/>
            <person name="Roux C."/>
            <person name="Martin F.M."/>
            <person name="Corradi N."/>
        </authorList>
    </citation>
    <scope>NUCLEOTIDE SEQUENCE [LARGE SCALE GENOMIC DNA]</scope>
    <source>
        <strain evidence="1 2">C2</strain>
    </source>
</reference>
<evidence type="ECO:0008006" key="3">
    <source>
        <dbReference type="Google" id="ProtNLM"/>
    </source>
</evidence>
<accession>A0A2N1MF16</accession>
<reference evidence="1 2" key="1">
    <citation type="submission" date="2016-04" db="EMBL/GenBank/DDBJ databases">
        <title>Genome analyses suggest a sexual origin of heterokaryosis in a supposedly ancient asexual fungus.</title>
        <authorList>
            <person name="Ropars J."/>
            <person name="Sedzielewska K."/>
            <person name="Noel J."/>
            <person name="Charron P."/>
            <person name="Farinelli L."/>
            <person name="Marton T."/>
            <person name="Kruger M."/>
            <person name="Pelin A."/>
            <person name="Brachmann A."/>
            <person name="Corradi N."/>
        </authorList>
    </citation>
    <scope>NUCLEOTIDE SEQUENCE [LARGE SCALE GENOMIC DNA]</scope>
    <source>
        <strain evidence="1 2">C2</strain>
    </source>
</reference>
<sequence length="350" mass="40194">MSTASATTDSKLSDKKKRMKIFKIPKFLKSIGKRASNPPEALKPTITEILNPTMTETSHPETIESLRKYETLPGQAQKFLDRVGQKFRWPTSMNDADRGMVFFFLADEESALEFDDETAFNLIFFYYNIDKGAFDEHKDEWALVYKQQLIKYGPEYTRKELRDLEEEMPGAIYLPVDKLRRDDLVKSLPARTVSARHVNQEHMIRIQVRRAGTTNSVILEYNFNDPIEDNKLYKSVIDSGAPETTLPYNVRSTLGKRGWRNQSMIANGYGHPNRVIYVSDTFEVSIGDNNGWSKWVGIDTLRVWQRRPDNVDSSLVGTDQLFFVHLPNQGYKFLDEADEAGLTNFVTALP</sequence>
<dbReference type="Proteomes" id="UP000233469">
    <property type="component" value="Unassembled WGS sequence"/>
</dbReference>
<comment type="caution">
    <text evidence="1">The sequence shown here is derived from an EMBL/GenBank/DDBJ whole genome shotgun (WGS) entry which is preliminary data.</text>
</comment>
<evidence type="ECO:0000313" key="1">
    <source>
        <dbReference type="EMBL" id="PKK60233.1"/>
    </source>
</evidence>
<gene>
    <name evidence="1" type="ORF">RhiirC2_856954</name>
</gene>
<organism evidence="1 2">
    <name type="scientific">Rhizophagus irregularis</name>
    <dbReference type="NCBI Taxonomy" id="588596"/>
    <lineage>
        <taxon>Eukaryota</taxon>
        <taxon>Fungi</taxon>
        <taxon>Fungi incertae sedis</taxon>
        <taxon>Mucoromycota</taxon>
        <taxon>Glomeromycotina</taxon>
        <taxon>Glomeromycetes</taxon>
        <taxon>Glomerales</taxon>
        <taxon>Glomeraceae</taxon>
        <taxon>Rhizophagus</taxon>
    </lineage>
</organism>
<protein>
    <recommendedName>
        <fullName evidence="3">Peptidase A2 domain-containing protein</fullName>
    </recommendedName>
</protein>
<name>A0A2N1MF16_9GLOM</name>
<dbReference type="EMBL" id="LLXL01002670">
    <property type="protein sequence ID" value="PKK60233.1"/>
    <property type="molecule type" value="Genomic_DNA"/>
</dbReference>
<dbReference type="VEuPathDB" id="FungiDB:RhiirFUN_013984"/>
<proteinExistence type="predicted"/>
<dbReference type="AlphaFoldDB" id="A0A2N1MF16"/>
<dbReference type="VEuPathDB" id="FungiDB:FUN_001411"/>
<evidence type="ECO:0000313" key="2">
    <source>
        <dbReference type="Proteomes" id="UP000233469"/>
    </source>
</evidence>